<keyword evidence="2" id="KW-1185">Reference proteome</keyword>
<dbReference type="Proteomes" id="UP001594351">
    <property type="component" value="Unassembled WGS sequence"/>
</dbReference>
<evidence type="ECO:0000313" key="2">
    <source>
        <dbReference type="Proteomes" id="UP001594351"/>
    </source>
</evidence>
<gene>
    <name evidence="1" type="ORF">ACFL27_10650</name>
</gene>
<organism evidence="1 2">
    <name type="scientific">candidate division CSSED10-310 bacterium</name>
    <dbReference type="NCBI Taxonomy" id="2855610"/>
    <lineage>
        <taxon>Bacteria</taxon>
        <taxon>Bacteria division CSSED10-310</taxon>
    </lineage>
</organism>
<sequence>MHRAAQALQQAKNIESMREKLKDLSKPFVLWASLTNPAGLFVAYCSMKPGSWLQDQAEISNPYYGSKMLRCGEIVSPK</sequence>
<protein>
    <recommendedName>
        <fullName evidence="3">DUF3347 domain-containing protein</fullName>
    </recommendedName>
</protein>
<comment type="caution">
    <text evidence="1">The sequence shown here is derived from an EMBL/GenBank/DDBJ whole genome shotgun (WGS) entry which is preliminary data.</text>
</comment>
<reference evidence="1 2" key="1">
    <citation type="submission" date="2024-09" db="EMBL/GenBank/DDBJ databases">
        <title>Laminarin stimulates single cell rates of sulfate reduction while oxygen inhibits transcriptomic activity in coastal marine sediment.</title>
        <authorList>
            <person name="Lindsay M."/>
            <person name="Orcutt B."/>
            <person name="Emerson D."/>
            <person name="Stepanauskas R."/>
            <person name="D'Angelo T."/>
        </authorList>
    </citation>
    <scope>NUCLEOTIDE SEQUENCE [LARGE SCALE GENOMIC DNA]</scope>
    <source>
        <strain evidence="1">SAG AM-311-K15</strain>
    </source>
</reference>
<accession>A0ABV6YWQ4</accession>
<proteinExistence type="predicted"/>
<evidence type="ECO:0008006" key="3">
    <source>
        <dbReference type="Google" id="ProtNLM"/>
    </source>
</evidence>
<evidence type="ECO:0000313" key="1">
    <source>
        <dbReference type="EMBL" id="MFC1850640.1"/>
    </source>
</evidence>
<dbReference type="EMBL" id="JBHPBY010000113">
    <property type="protein sequence ID" value="MFC1850640.1"/>
    <property type="molecule type" value="Genomic_DNA"/>
</dbReference>
<name>A0ABV6YWQ4_UNCC1</name>